<organism evidence="2 3">
    <name type="scientific">Cardiocondyla obscurior</name>
    <dbReference type="NCBI Taxonomy" id="286306"/>
    <lineage>
        <taxon>Eukaryota</taxon>
        <taxon>Metazoa</taxon>
        <taxon>Ecdysozoa</taxon>
        <taxon>Arthropoda</taxon>
        <taxon>Hexapoda</taxon>
        <taxon>Insecta</taxon>
        <taxon>Pterygota</taxon>
        <taxon>Neoptera</taxon>
        <taxon>Endopterygota</taxon>
        <taxon>Hymenoptera</taxon>
        <taxon>Apocrita</taxon>
        <taxon>Aculeata</taxon>
        <taxon>Formicoidea</taxon>
        <taxon>Formicidae</taxon>
        <taxon>Myrmicinae</taxon>
        <taxon>Cardiocondyla</taxon>
    </lineage>
</organism>
<keyword evidence="3" id="KW-1185">Reference proteome</keyword>
<name>A0AAW2H2A2_9HYME</name>
<proteinExistence type="predicted"/>
<reference evidence="2 3" key="1">
    <citation type="submission" date="2023-03" db="EMBL/GenBank/DDBJ databases">
        <title>High recombination rates correlate with genetic variation in Cardiocondyla obscurior ants.</title>
        <authorList>
            <person name="Errbii M."/>
        </authorList>
    </citation>
    <scope>NUCLEOTIDE SEQUENCE [LARGE SCALE GENOMIC DNA]</scope>
    <source>
        <strain evidence="2">Alpha-2009</strain>
        <tissue evidence="2">Whole body</tissue>
    </source>
</reference>
<sequence>MLISLELEYFITKQIRGKNTDITTKSREKRERPASCRVFVAFEIETDPRVSSWEIQPAFRALKSRNDEDVSRHFRFFSVFYSVGTGVPSSLQAVFQNEENDGSAGSQRDEENQSETRSRGRFTELFILCTTEIYPCKASRKICDKDLSTNFLCQRSPSLFFSF</sequence>
<accession>A0AAW2H2A2</accession>
<evidence type="ECO:0000256" key="1">
    <source>
        <dbReference type="SAM" id="MobiDB-lite"/>
    </source>
</evidence>
<evidence type="ECO:0000313" key="2">
    <source>
        <dbReference type="EMBL" id="KAL0133566.1"/>
    </source>
</evidence>
<dbReference type="Proteomes" id="UP001430953">
    <property type="component" value="Unassembled WGS sequence"/>
</dbReference>
<feature type="region of interest" description="Disordered" evidence="1">
    <location>
        <begin position="98"/>
        <end position="118"/>
    </location>
</feature>
<comment type="caution">
    <text evidence="2">The sequence shown here is derived from an EMBL/GenBank/DDBJ whole genome shotgun (WGS) entry which is preliminary data.</text>
</comment>
<protein>
    <submittedName>
        <fullName evidence="2">Uncharacterized protein</fullName>
    </submittedName>
</protein>
<feature type="compositionally biased region" description="Basic and acidic residues" evidence="1">
    <location>
        <begin position="107"/>
        <end position="118"/>
    </location>
</feature>
<gene>
    <name evidence="2" type="ORF">PUN28_000950</name>
</gene>
<dbReference type="EMBL" id="JADYXP020000001">
    <property type="protein sequence ID" value="KAL0133566.1"/>
    <property type="molecule type" value="Genomic_DNA"/>
</dbReference>
<dbReference type="AlphaFoldDB" id="A0AAW2H2A2"/>
<evidence type="ECO:0000313" key="3">
    <source>
        <dbReference type="Proteomes" id="UP001430953"/>
    </source>
</evidence>